<accession>A0A9X6U682</accession>
<evidence type="ECO:0000313" key="4">
    <source>
        <dbReference type="EMBL" id="PEN79430.1"/>
    </source>
</evidence>
<dbReference type="Proteomes" id="UP000220691">
    <property type="component" value="Unassembled WGS sequence"/>
</dbReference>
<name>A0A9X6U682_BACCE</name>
<feature type="domain" description="DDE Tnp4" evidence="3">
    <location>
        <begin position="5"/>
        <end position="141"/>
    </location>
</feature>
<organism evidence="4 5">
    <name type="scientific">Bacillus cereus</name>
    <dbReference type="NCBI Taxonomy" id="1396"/>
    <lineage>
        <taxon>Bacteria</taxon>
        <taxon>Bacillati</taxon>
        <taxon>Bacillota</taxon>
        <taxon>Bacilli</taxon>
        <taxon>Bacillales</taxon>
        <taxon>Bacillaceae</taxon>
        <taxon>Bacillus</taxon>
        <taxon>Bacillus cereus group</taxon>
    </lineage>
</organism>
<dbReference type="GO" id="GO:0046872">
    <property type="term" value="F:metal ion binding"/>
    <property type="evidence" value="ECO:0007669"/>
    <property type="project" value="UniProtKB-KW"/>
</dbReference>
<proteinExistence type="predicted"/>
<dbReference type="InterPro" id="IPR027806">
    <property type="entry name" value="HARBI1_dom"/>
</dbReference>
<dbReference type="AlphaFoldDB" id="A0A9X6U682"/>
<gene>
    <name evidence="4" type="ORF">CN553_30530</name>
</gene>
<protein>
    <recommendedName>
        <fullName evidence="3">DDE Tnp4 domain-containing protein</fullName>
    </recommendedName>
</protein>
<evidence type="ECO:0000259" key="3">
    <source>
        <dbReference type="Pfam" id="PF13359"/>
    </source>
</evidence>
<reference evidence="4 5" key="1">
    <citation type="submission" date="2017-09" db="EMBL/GenBank/DDBJ databases">
        <title>Large-scale bioinformatics analysis of Bacillus genomes uncovers conserved roles of natural products in bacterial physiology.</title>
        <authorList>
            <consortium name="Agbiome Team Llc"/>
            <person name="Bleich R.M."/>
            <person name="Kirk G.J."/>
            <person name="Santa Maria K.C."/>
            <person name="Allen S.E."/>
            <person name="Farag S."/>
            <person name="Shank E.A."/>
            <person name="Bowers A."/>
        </authorList>
    </citation>
    <scope>NUCLEOTIDE SEQUENCE [LARGE SCALE GENOMIC DNA]</scope>
    <source>
        <strain evidence="4 5">AFS027647</strain>
    </source>
</reference>
<keyword evidence="2" id="KW-0479">Metal-binding</keyword>
<evidence type="ECO:0000313" key="5">
    <source>
        <dbReference type="Proteomes" id="UP000220691"/>
    </source>
</evidence>
<evidence type="ECO:0000256" key="2">
    <source>
        <dbReference type="ARBA" id="ARBA00022723"/>
    </source>
</evidence>
<evidence type="ECO:0000256" key="1">
    <source>
        <dbReference type="ARBA" id="ARBA00001968"/>
    </source>
</evidence>
<comment type="cofactor">
    <cofactor evidence="1">
        <name>a divalent metal cation</name>
        <dbReference type="ChEBI" id="CHEBI:60240"/>
    </cofactor>
</comment>
<comment type="caution">
    <text evidence="4">The sequence shown here is derived from an EMBL/GenBank/DDBJ whole genome shotgun (WGS) entry which is preliminary data.</text>
</comment>
<dbReference type="EMBL" id="NUAN01000297">
    <property type="protein sequence ID" value="PEN79430.1"/>
    <property type="molecule type" value="Genomic_DNA"/>
</dbReference>
<dbReference type="Pfam" id="PF13359">
    <property type="entry name" value="DDE_Tnp_4"/>
    <property type="match status" value="1"/>
</dbReference>
<sequence>MSARKKQKNYYSGKKKYHTIKTQILLNQKTKEIHCIAQGKGHIHEFRLFKESMGQAIHRKITLLADSGYQGIQKNHAKSRIPKKSSKKCPLTRVEKRQNRVLSIERILIENINAKIKVFKIFSQKYRNRRKRHLLRMSLVCGIYNFEL</sequence>